<dbReference type="InterPro" id="IPR014879">
    <property type="entry name" value="Spo0A_C"/>
</dbReference>
<dbReference type="InterPro" id="IPR016032">
    <property type="entry name" value="Sig_transdc_resp-reg_C-effctor"/>
</dbReference>
<dbReference type="InterPro" id="IPR036388">
    <property type="entry name" value="WH-like_DNA-bd_sf"/>
</dbReference>
<dbReference type="Gene3D" id="1.10.10.10">
    <property type="entry name" value="Winged helix-like DNA-binding domain superfamily/Winged helix DNA-binding domain"/>
    <property type="match status" value="1"/>
</dbReference>
<reference evidence="2 3" key="1">
    <citation type="submission" date="2020-08" db="EMBL/GenBank/DDBJ databases">
        <authorList>
            <person name="Liu C."/>
            <person name="Sun Q."/>
        </authorList>
    </citation>
    <scope>NUCLEOTIDE SEQUENCE [LARGE SCALE GENOMIC DNA]</scope>
    <source>
        <strain evidence="2 3">NSJ-38</strain>
    </source>
</reference>
<sequence length="106" mass="12474">MTLEEVLMEVHYLKSYKGYPCLVSCVKRVVEDETRLCEIRKRVYLPVAEEQGIKLQNLEKNLRTVRDVFQMRGGIKMLEKHLGGKHEFFIYPRELIEALADCITNE</sequence>
<evidence type="ECO:0000313" key="2">
    <source>
        <dbReference type="EMBL" id="QNM05940.1"/>
    </source>
</evidence>
<dbReference type="GO" id="GO:0005509">
    <property type="term" value="F:calcium ion binding"/>
    <property type="evidence" value="ECO:0007669"/>
    <property type="project" value="InterPro"/>
</dbReference>
<dbReference type="RefSeq" id="WP_231062521.1">
    <property type="nucleotide sequence ID" value="NZ_CP060634.1"/>
</dbReference>
<protein>
    <recommendedName>
        <fullName evidence="1">Sporulation initiation factor Spo0A C-terminal domain-containing protein</fullName>
    </recommendedName>
</protein>
<dbReference type="Proteomes" id="UP000515823">
    <property type="component" value="Chromosome"/>
</dbReference>
<dbReference type="Pfam" id="PF08769">
    <property type="entry name" value="Spo0A_C"/>
    <property type="match status" value="1"/>
</dbReference>
<organism evidence="2 3">
    <name type="scientific">Qiania dongpingensis</name>
    <dbReference type="NCBI Taxonomy" id="2763669"/>
    <lineage>
        <taxon>Bacteria</taxon>
        <taxon>Bacillati</taxon>
        <taxon>Bacillota</taxon>
        <taxon>Clostridia</taxon>
        <taxon>Lachnospirales</taxon>
        <taxon>Lachnospiraceae</taxon>
        <taxon>Qiania</taxon>
    </lineage>
</organism>
<dbReference type="EMBL" id="CP060634">
    <property type="protein sequence ID" value="QNM05940.1"/>
    <property type="molecule type" value="Genomic_DNA"/>
</dbReference>
<dbReference type="GO" id="GO:0003677">
    <property type="term" value="F:DNA binding"/>
    <property type="evidence" value="ECO:0007669"/>
    <property type="project" value="InterPro"/>
</dbReference>
<evidence type="ECO:0000259" key="1">
    <source>
        <dbReference type="Pfam" id="PF08769"/>
    </source>
</evidence>
<name>A0A7G9G558_9FIRM</name>
<keyword evidence="3" id="KW-1185">Reference proteome</keyword>
<dbReference type="AlphaFoldDB" id="A0A7G9G558"/>
<feature type="domain" description="Sporulation initiation factor Spo0A C-terminal" evidence="1">
    <location>
        <begin position="5"/>
        <end position="85"/>
    </location>
</feature>
<dbReference type="GO" id="GO:0003700">
    <property type="term" value="F:DNA-binding transcription factor activity"/>
    <property type="evidence" value="ECO:0007669"/>
    <property type="project" value="InterPro"/>
</dbReference>
<evidence type="ECO:0000313" key="3">
    <source>
        <dbReference type="Proteomes" id="UP000515823"/>
    </source>
</evidence>
<dbReference type="KEGG" id="qdo:H9Q78_01845"/>
<accession>A0A7G9G558</accession>
<dbReference type="GO" id="GO:0042173">
    <property type="term" value="P:regulation of sporulation resulting in formation of a cellular spore"/>
    <property type="evidence" value="ECO:0007669"/>
    <property type="project" value="InterPro"/>
</dbReference>
<dbReference type="SUPFAM" id="SSF46894">
    <property type="entry name" value="C-terminal effector domain of the bipartite response regulators"/>
    <property type="match status" value="1"/>
</dbReference>
<proteinExistence type="predicted"/>
<gene>
    <name evidence="2" type="ORF">H9Q78_01845</name>
</gene>
<dbReference type="GO" id="GO:0005737">
    <property type="term" value="C:cytoplasm"/>
    <property type="evidence" value="ECO:0007669"/>
    <property type="project" value="InterPro"/>
</dbReference>